<evidence type="ECO:0000256" key="1">
    <source>
        <dbReference type="SAM" id="Phobius"/>
    </source>
</evidence>
<dbReference type="PANTHER" id="PTHR32060:SF30">
    <property type="entry name" value="CARBOXY-TERMINAL PROCESSING PROTEASE CTPA"/>
    <property type="match status" value="1"/>
</dbReference>
<organism evidence="3 4">
    <name type="scientific">Bacteroides xylanisolvens</name>
    <dbReference type="NCBI Taxonomy" id="371601"/>
    <lineage>
        <taxon>Bacteria</taxon>
        <taxon>Pseudomonadati</taxon>
        <taxon>Bacteroidota</taxon>
        <taxon>Bacteroidia</taxon>
        <taxon>Bacteroidales</taxon>
        <taxon>Bacteroidaceae</taxon>
        <taxon>Bacteroides</taxon>
    </lineage>
</organism>
<protein>
    <submittedName>
        <fullName evidence="3">Peptidase S41</fullName>
    </submittedName>
</protein>
<sequence length="485" mass="55403">MKQNLKSAILIVNELFFHYICIRIISSTKLFGTMKQLLIIALLALGITFPLNIYSQNNLPCKKERIYSLSMIWKELEYNFAFPSYIQRHELDSLYLEYLPKIENVKDEYEYYRILSSFMANMNESHTRIIPPQNLPYDMPPIITSNIGKHIYVKNIDRKILKSIPLKSEITAVNGIPVMDFLIDSVYQYIGASTAHWKFDKAVTEMLYGKINSKVHLSIKTPKGKKKDIELTRNLLQNKKKIIMADTAYTAPMIIKYLKGSIAYIHLSTCAGNKVGEIQQIFYRNLQKLLKCKGLIVDVRGNRGGTDQAWYLLAYCSMPGKEFRHKGKWVTRKHIASYKGYGSTDRKFEEYFNGLAMEEIHYPPYKNGVPDSLKLTQPMVILSGQYVGSAAEDFVQLMKENNRAVIVGEPTVGCIGEPMLIELPCGYKAMISAKAYITNEGSQLNDTGILPDIEVKPDFIDFLKGEDNQLNMAIDIITTQIVNFK</sequence>
<accession>A0AAW4T1Y3</accession>
<name>A0AAW4T1Y3_9BACE</name>
<dbReference type="GO" id="GO:0004175">
    <property type="term" value="F:endopeptidase activity"/>
    <property type="evidence" value="ECO:0007669"/>
    <property type="project" value="TreeGrafter"/>
</dbReference>
<dbReference type="GO" id="GO:0008236">
    <property type="term" value="F:serine-type peptidase activity"/>
    <property type="evidence" value="ECO:0007669"/>
    <property type="project" value="InterPro"/>
</dbReference>
<dbReference type="Gene3D" id="3.90.226.10">
    <property type="entry name" value="2-enoyl-CoA Hydratase, Chain A, domain 1"/>
    <property type="match status" value="1"/>
</dbReference>
<feature type="transmembrane region" description="Helical" evidence="1">
    <location>
        <begin position="6"/>
        <end position="25"/>
    </location>
</feature>
<dbReference type="RefSeq" id="WP_225451099.1">
    <property type="nucleotide sequence ID" value="NZ_JAIWXB010000037.1"/>
</dbReference>
<dbReference type="InterPro" id="IPR029045">
    <property type="entry name" value="ClpP/crotonase-like_dom_sf"/>
</dbReference>
<evidence type="ECO:0000259" key="2">
    <source>
        <dbReference type="SMART" id="SM00245"/>
    </source>
</evidence>
<dbReference type="GO" id="GO:0007165">
    <property type="term" value="P:signal transduction"/>
    <property type="evidence" value="ECO:0007669"/>
    <property type="project" value="TreeGrafter"/>
</dbReference>
<dbReference type="AlphaFoldDB" id="A0AAW4T1Y3"/>
<comment type="caution">
    <text evidence="3">The sequence shown here is derived from an EMBL/GenBank/DDBJ whole genome shotgun (WGS) entry which is preliminary data.</text>
</comment>
<dbReference type="SUPFAM" id="SSF52096">
    <property type="entry name" value="ClpP/crotonase"/>
    <property type="match status" value="1"/>
</dbReference>
<dbReference type="Proteomes" id="UP001198461">
    <property type="component" value="Unassembled WGS sequence"/>
</dbReference>
<gene>
    <name evidence="3" type="ORF">LD004_20480</name>
</gene>
<keyword evidence="1" id="KW-0472">Membrane</keyword>
<evidence type="ECO:0000313" key="3">
    <source>
        <dbReference type="EMBL" id="MCA4705984.1"/>
    </source>
</evidence>
<reference evidence="3" key="1">
    <citation type="submission" date="2023-08" db="EMBL/GenBank/DDBJ databases">
        <title>Mucin Metabolism Genes Underlie the Key Renovations of Bacteroides xylanisolvens Genomes in Captive Great Apes.</title>
        <authorList>
            <person name="Nishida A.H."/>
        </authorList>
    </citation>
    <scope>NUCLEOTIDE SEQUENCE</scope>
    <source>
        <strain evidence="3">P13.H9</strain>
    </source>
</reference>
<dbReference type="Pfam" id="PF03572">
    <property type="entry name" value="Peptidase_S41"/>
    <property type="match status" value="1"/>
</dbReference>
<dbReference type="GO" id="GO:0006508">
    <property type="term" value="P:proteolysis"/>
    <property type="evidence" value="ECO:0007669"/>
    <property type="project" value="InterPro"/>
</dbReference>
<keyword evidence="1" id="KW-0812">Transmembrane</keyword>
<proteinExistence type="predicted"/>
<feature type="transmembrane region" description="Helical" evidence="1">
    <location>
        <begin position="37"/>
        <end position="55"/>
    </location>
</feature>
<dbReference type="EMBL" id="JAIWYE010000037">
    <property type="protein sequence ID" value="MCA4705984.1"/>
    <property type="molecule type" value="Genomic_DNA"/>
</dbReference>
<dbReference type="GO" id="GO:0030288">
    <property type="term" value="C:outer membrane-bounded periplasmic space"/>
    <property type="evidence" value="ECO:0007669"/>
    <property type="project" value="TreeGrafter"/>
</dbReference>
<dbReference type="InterPro" id="IPR005151">
    <property type="entry name" value="Tail-specific_protease"/>
</dbReference>
<dbReference type="Gene3D" id="3.30.750.44">
    <property type="match status" value="1"/>
</dbReference>
<dbReference type="PANTHER" id="PTHR32060">
    <property type="entry name" value="TAIL-SPECIFIC PROTEASE"/>
    <property type="match status" value="1"/>
</dbReference>
<dbReference type="SMART" id="SM00245">
    <property type="entry name" value="TSPc"/>
    <property type="match status" value="1"/>
</dbReference>
<keyword evidence="1" id="KW-1133">Transmembrane helix</keyword>
<feature type="domain" description="Tail specific protease" evidence="2">
    <location>
        <begin position="224"/>
        <end position="456"/>
    </location>
</feature>
<evidence type="ECO:0000313" key="4">
    <source>
        <dbReference type="Proteomes" id="UP001198461"/>
    </source>
</evidence>